<dbReference type="PANTHER" id="PTHR46701:SF7">
    <property type="entry name" value="GLYCOSYLTRANSFERASE-LIKE KOBITO 1"/>
    <property type="match status" value="1"/>
</dbReference>
<evidence type="ECO:0000313" key="3">
    <source>
        <dbReference type="EnsemblPlants" id="HORVU.MOREX.r3.1HG0008070.1"/>
    </source>
</evidence>
<name>A0A8I6WQ12_HORVV</name>
<accession>A0A8I6WQ12</accession>
<sequence length="271" mass="30152">MRRTRPEPTDRSHSEGMPAPAQPPSVAGGGAAWRHLLLLLTALPLALAALQWRGAGVDDSCSRWPPRLAVPAPSRLQSLRSASCVEVLAASSAPTFPYLRGWSFHFDAPDTHHPKVCVQTSTSAGLDQILPWLYYHKVVGVAHFLLFVEGKAAKPTVAGILESIPGMKMVYRTKELEEQQARSRIWNETWLAGFFYKPCNYELFVKQSLNMEMAIVMARETGMDWIMHLDTDELLYPGGAPEYSIRRLLADVADNVDMVIFPMKAVSSMMI</sequence>
<dbReference type="PANTHER" id="PTHR46701">
    <property type="entry name" value="GLYCOSYLTRANSFERASE-LIKE KOBITO 1"/>
    <property type="match status" value="1"/>
</dbReference>
<feature type="region of interest" description="Disordered" evidence="1">
    <location>
        <begin position="1"/>
        <end position="26"/>
    </location>
</feature>
<dbReference type="Proteomes" id="UP000011116">
    <property type="component" value="Chromosome 1H"/>
</dbReference>
<reference evidence="3" key="3">
    <citation type="submission" date="2022-01" db="UniProtKB">
        <authorList>
            <consortium name="EnsemblPlants"/>
        </authorList>
    </citation>
    <scope>IDENTIFICATION</scope>
    <source>
        <strain evidence="3">subsp. vulgare</strain>
    </source>
</reference>
<dbReference type="EnsemblPlants" id="HORVU.MOREX.r3.1HG0008070.1">
    <property type="protein sequence ID" value="HORVU.MOREX.r3.1HG0008070.1"/>
    <property type="gene ID" value="HORVU.MOREX.r3.1HG0008070"/>
</dbReference>
<feature type="signal peptide" evidence="2">
    <location>
        <begin position="1"/>
        <end position="48"/>
    </location>
</feature>
<evidence type="ECO:0008006" key="5">
    <source>
        <dbReference type="Google" id="ProtNLM"/>
    </source>
</evidence>
<organism evidence="3 4">
    <name type="scientific">Hordeum vulgare subsp. vulgare</name>
    <name type="common">Domesticated barley</name>
    <dbReference type="NCBI Taxonomy" id="112509"/>
    <lineage>
        <taxon>Eukaryota</taxon>
        <taxon>Viridiplantae</taxon>
        <taxon>Streptophyta</taxon>
        <taxon>Embryophyta</taxon>
        <taxon>Tracheophyta</taxon>
        <taxon>Spermatophyta</taxon>
        <taxon>Magnoliopsida</taxon>
        <taxon>Liliopsida</taxon>
        <taxon>Poales</taxon>
        <taxon>Poaceae</taxon>
        <taxon>BOP clade</taxon>
        <taxon>Pooideae</taxon>
        <taxon>Triticodae</taxon>
        <taxon>Triticeae</taxon>
        <taxon>Hordeinae</taxon>
        <taxon>Hordeum</taxon>
    </lineage>
</organism>
<evidence type="ECO:0000313" key="4">
    <source>
        <dbReference type="Proteomes" id="UP000011116"/>
    </source>
</evidence>
<dbReference type="InterPro" id="IPR044224">
    <property type="entry name" value="KOBITO1-like"/>
</dbReference>
<protein>
    <recommendedName>
        <fullName evidence="5">Glycosyltransferase family 92 protein</fullName>
    </recommendedName>
</protein>
<dbReference type="Gramene" id="HORVU.MOREX.r3.1HG0008070.1">
    <property type="protein sequence ID" value="HORVU.MOREX.r3.1HG0008070.1"/>
    <property type="gene ID" value="HORVU.MOREX.r3.1HG0008070"/>
</dbReference>
<feature type="compositionally biased region" description="Basic and acidic residues" evidence="1">
    <location>
        <begin position="1"/>
        <end position="14"/>
    </location>
</feature>
<evidence type="ECO:0000256" key="2">
    <source>
        <dbReference type="SAM" id="SignalP"/>
    </source>
</evidence>
<proteinExistence type="predicted"/>
<dbReference type="GO" id="GO:0009737">
    <property type="term" value="P:response to abscisic acid"/>
    <property type="evidence" value="ECO:0007669"/>
    <property type="project" value="InterPro"/>
</dbReference>
<evidence type="ECO:0000256" key="1">
    <source>
        <dbReference type="SAM" id="MobiDB-lite"/>
    </source>
</evidence>
<reference evidence="3" key="2">
    <citation type="submission" date="2020-10" db="EMBL/GenBank/DDBJ databases">
        <authorList>
            <person name="Scholz U."/>
            <person name="Mascher M."/>
            <person name="Fiebig A."/>
        </authorList>
    </citation>
    <scope>NUCLEOTIDE SEQUENCE [LARGE SCALE GENOMIC DNA]</scope>
    <source>
        <strain evidence="3">cv. Morex</strain>
    </source>
</reference>
<reference evidence="4" key="1">
    <citation type="journal article" date="2012" name="Nature">
        <title>A physical, genetic and functional sequence assembly of the barley genome.</title>
        <authorList>
            <consortium name="The International Barley Genome Sequencing Consortium"/>
            <person name="Mayer K.F."/>
            <person name="Waugh R."/>
            <person name="Brown J.W."/>
            <person name="Schulman A."/>
            <person name="Langridge P."/>
            <person name="Platzer M."/>
            <person name="Fincher G.B."/>
            <person name="Muehlbauer G.J."/>
            <person name="Sato K."/>
            <person name="Close T.J."/>
            <person name="Wise R.P."/>
            <person name="Stein N."/>
        </authorList>
    </citation>
    <scope>NUCLEOTIDE SEQUENCE [LARGE SCALE GENOMIC DNA]</scope>
    <source>
        <strain evidence="4">cv. Morex</strain>
    </source>
</reference>
<feature type="chain" id="PRO_5035253384" description="Glycosyltransferase family 92 protein" evidence="2">
    <location>
        <begin position="49"/>
        <end position="271"/>
    </location>
</feature>
<dbReference type="AlphaFoldDB" id="A0A8I6WQ12"/>
<dbReference type="GO" id="GO:0030244">
    <property type="term" value="P:cellulose biosynthetic process"/>
    <property type="evidence" value="ECO:0007669"/>
    <property type="project" value="InterPro"/>
</dbReference>
<keyword evidence="4" id="KW-1185">Reference proteome</keyword>
<keyword evidence="2" id="KW-0732">Signal</keyword>
<dbReference type="Gramene" id="HORVU.MOREX.r2.1HG0005960.1">
    <property type="protein sequence ID" value="HORVU.MOREX.r2.1HG0005960.1"/>
    <property type="gene ID" value="HORVU.MOREX.r2.1HG0005960"/>
</dbReference>